<evidence type="ECO:0000256" key="1">
    <source>
        <dbReference type="SAM" id="Phobius"/>
    </source>
</evidence>
<sequence length="51" mass="6008">MRYLVLLLIDIVFCLIFIPLYKIKTSFTFVSVTSAKRYLMLIKYSPIGVYI</sequence>
<dbReference type="EMBL" id="BK016143">
    <property type="protein sequence ID" value="DAF98172.1"/>
    <property type="molecule type" value="Genomic_DNA"/>
</dbReference>
<keyword evidence="1" id="KW-1133">Transmembrane helix</keyword>
<organism evidence="2">
    <name type="scientific">Myoviridae sp. ctP6q2</name>
    <dbReference type="NCBI Taxonomy" id="2825096"/>
    <lineage>
        <taxon>Viruses</taxon>
        <taxon>Duplodnaviria</taxon>
        <taxon>Heunggongvirae</taxon>
        <taxon>Uroviricota</taxon>
        <taxon>Caudoviricetes</taxon>
    </lineage>
</organism>
<keyword evidence="1" id="KW-0812">Transmembrane</keyword>
<protein>
    <submittedName>
        <fullName evidence="2">Uncharacterized protein</fullName>
    </submittedName>
</protein>
<evidence type="ECO:0000313" key="2">
    <source>
        <dbReference type="EMBL" id="DAF98172.1"/>
    </source>
</evidence>
<proteinExistence type="predicted"/>
<reference evidence="2" key="1">
    <citation type="journal article" date="2021" name="Proc. Natl. Acad. Sci. U.S.A.">
        <title>A Catalog of Tens of Thousands of Viruses from Human Metagenomes Reveals Hidden Associations with Chronic Diseases.</title>
        <authorList>
            <person name="Tisza M.J."/>
            <person name="Buck C.B."/>
        </authorList>
    </citation>
    <scope>NUCLEOTIDE SEQUENCE</scope>
    <source>
        <strain evidence="2">CtP6q2</strain>
    </source>
</reference>
<accession>A0A8S5UUR2</accession>
<feature type="transmembrane region" description="Helical" evidence="1">
    <location>
        <begin position="6"/>
        <end position="23"/>
    </location>
</feature>
<name>A0A8S5UUR2_9CAUD</name>
<keyword evidence="1" id="KW-0472">Membrane</keyword>